<dbReference type="SUPFAM" id="SSF53098">
    <property type="entry name" value="Ribonuclease H-like"/>
    <property type="match status" value="1"/>
</dbReference>
<dbReference type="InterPro" id="IPR012337">
    <property type="entry name" value="RNaseH-like_sf"/>
</dbReference>
<proteinExistence type="predicted"/>
<protein>
    <submittedName>
        <fullName evidence="2">Ribonuclease H</fullName>
    </submittedName>
</protein>
<evidence type="ECO:0000313" key="2">
    <source>
        <dbReference type="EMBL" id="PIS14882.1"/>
    </source>
</evidence>
<organism evidence="2 3">
    <name type="scientific">Candidatus Shapirobacteria bacterium CG09_land_8_20_14_0_10_39_12</name>
    <dbReference type="NCBI Taxonomy" id="1974885"/>
    <lineage>
        <taxon>Bacteria</taxon>
        <taxon>Candidatus Shapironibacteriota</taxon>
    </lineage>
</organism>
<reference evidence="3" key="1">
    <citation type="submission" date="2017-09" db="EMBL/GenBank/DDBJ databases">
        <title>Depth-based differentiation of microbial function through sediment-hosted aquifers and enrichment of novel symbionts in the deep terrestrial subsurface.</title>
        <authorList>
            <person name="Probst A.J."/>
            <person name="Ladd B."/>
            <person name="Jarett J.K."/>
            <person name="Geller-Mcgrath D.E."/>
            <person name="Sieber C.M.K."/>
            <person name="Emerson J.B."/>
            <person name="Anantharaman K."/>
            <person name="Thomas B.C."/>
            <person name="Malmstrom R."/>
            <person name="Stieglmeier M."/>
            <person name="Klingl A."/>
            <person name="Woyke T."/>
            <person name="Ryan C.M."/>
            <person name="Banfield J.F."/>
        </authorList>
    </citation>
    <scope>NUCLEOTIDE SEQUENCE [LARGE SCALE GENOMIC DNA]</scope>
</reference>
<evidence type="ECO:0000313" key="3">
    <source>
        <dbReference type="Proteomes" id="UP000230775"/>
    </source>
</evidence>
<dbReference type="PANTHER" id="PTHR47723:SF24">
    <property type="entry name" value="RNASE H TYPE-1 DOMAIN-CONTAINING PROTEIN"/>
    <property type="match status" value="1"/>
</dbReference>
<dbReference type="CDD" id="cd09279">
    <property type="entry name" value="RNase_HI_like"/>
    <property type="match status" value="1"/>
</dbReference>
<gene>
    <name evidence="2" type="ORF">COT64_00345</name>
</gene>
<dbReference type="AlphaFoldDB" id="A0A2H0WQE2"/>
<dbReference type="GO" id="GO:0003676">
    <property type="term" value="F:nucleic acid binding"/>
    <property type="evidence" value="ECO:0007669"/>
    <property type="project" value="InterPro"/>
</dbReference>
<dbReference type="EMBL" id="PEZI01000007">
    <property type="protein sequence ID" value="PIS14882.1"/>
    <property type="molecule type" value="Genomic_DNA"/>
</dbReference>
<evidence type="ECO:0000259" key="1">
    <source>
        <dbReference type="PROSITE" id="PS50879"/>
    </source>
</evidence>
<dbReference type="Gene3D" id="3.30.420.10">
    <property type="entry name" value="Ribonuclease H-like superfamily/Ribonuclease H"/>
    <property type="match status" value="1"/>
</dbReference>
<dbReference type="PROSITE" id="PS50879">
    <property type="entry name" value="RNASE_H_1"/>
    <property type="match status" value="1"/>
</dbReference>
<dbReference type="InterPro" id="IPR002156">
    <property type="entry name" value="RNaseH_domain"/>
</dbReference>
<dbReference type="Proteomes" id="UP000230775">
    <property type="component" value="Unassembled WGS sequence"/>
</dbReference>
<dbReference type="InterPro" id="IPR053151">
    <property type="entry name" value="RNase_H-like"/>
</dbReference>
<accession>A0A2H0WQE2</accession>
<dbReference type="InterPro" id="IPR036397">
    <property type="entry name" value="RNaseH_sf"/>
</dbReference>
<sequence length="134" mass="14994">MNNLVIYTDGGSRGNPGPAAIGIYIVDENGLEVLKMGKQIGNSTNNIAEYSAVVEALKWIKVNRPNNIQSLKFFLDSSLVVNQLNGIFKIKNSKLRNLILKIKILEQEINKKISYHHIPRGKNKVADFLVNNSF</sequence>
<comment type="caution">
    <text evidence="2">The sequence shown here is derived from an EMBL/GenBank/DDBJ whole genome shotgun (WGS) entry which is preliminary data.</text>
</comment>
<feature type="domain" description="RNase H type-1" evidence="1">
    <location>
        <begin position="1"/>
        <end position="134"/>
    </location>
</feature>
<dbReference type="PANTHER" id="PTHR47723">
    <property type="entry name" value="OS05G0353850 PROTEIN"/>
    <property type="match status" value="1"/>
</dbReference>
<name>A0A2H0WQE2_9BACT</name>
<dbReference type="GO" id="GO:0004523">
    <property type="term" value="F:RNA-DNA hybrid ribonuclease activity"/>
    <property type="evidence" value="ECO:0007669"/>
    <property type="project" value="InterPro"/>
</dbReference>
<dbReference type="Pfam" id="PF13456">
    <property type="entry name" value="RVT_3"/>
    <property type="match status" value="1"/>
</dbReference>